<keyword evidence="15 25" id="KW-1133">Transmembrane helix</keyword>
<comment type="cofactor">
    <cofactor evidence="1">
        <name>Mg(2+)</name>
        <dbReference type="ChEBI" id="CHEBI:18420"/>
    </cofactor>
</comment>
<dbReference type="Gene3D" id="3.40.50.1000">
    <property type="entry name" value="HAD superfamily/HAD-like"/>
    <property type="match status" value="1"/>
</dbReference>
<dbReference type="SMART" id="SM00831">
    <property type="entry name" value="Cation_ATPase_N"/>
    <property type="match status" value="1"/>
</dbReference>
<feature type="transmembrane region" description="Helical" evidence="25">
    <location>
        <begin position="73"/>
        <end position="106"/>
    </location>
</feature>
<name>A0A5C6G7A1_METRR</name>
<evidence type="ECO:0000256" key="14">
    <source>
        <dbReference type="ARBA" id="ARBA00022967"/>
    </source>
</evidence>
<evidence type="ECO:0000256" key="1">
    <source>
        <dbReference type="ARBA" id="ARBA00001946"/>
    </source>
</evidence>
<keyword evidence="9" id="KW-0479">Metal-binding</keyword>
<dbReference type="GO" id="GO:0005886">
    <property type="term" value="C:plasma membrane"/>
    <property type="evidence" value="ECO:0007669"/>
    <property type="project" value="UniProtKB-SubCell"/>
</dbReference>
<dbReference type="SUPFAM" id="SSF81665">
    <property type="entry name" value="Calcium ATPase, transmembrane domain M"/>
    <property type="match status" value="1"/>
</dbReference>
<feature type="transmembrane region" description="Helical" evidence="25">
    <location>
        <begin position="1520"/>
        <end position="1545"/>
    </location>
</feature>
<dbReference type="InterPro" id="IPR023299">
    <property type="entry name" value="ATPase_P-typ_cyto_dom_N"/>
</dbReference>
<evidence type="ECO:0000313" key="28">
    <source>
        <dbReference type="Proteomes" id="UP000317257"/>
    </source>
</evidence>
<evidence type="ECO:0000256" key="6">
    <source>
        <dbReference type="ARBA" id="ARBA00022475"/>
    </source>
</evidence>
<dbReference type="GO" id="GO:0046872">
    <property type="term" value="F:metal ion binding"/>
    <property type="evidence" value="ECO:0007669"/>
    <property type="project" value="UniProtKB-KW"/>
</dbReference>
<feature type="transmembrane region" description="Helical" evidence="25">
    <location>
        <begin position="312"/>
        <end position="338"/>
    </location>
</feature>
<evidence type="ECO:0000313" key="27">
    <source>
        <dbReference type="EMBL" id="TWU72977.1"/>
    </source>
</evidence>
<evidence type="ECO:0000256" key="11">
    <source>
        <dbReference type="ARBA" id="ARBA00022840"/>
    </source>
</evidence>
<evidence type="ECO:0000256" key="25">
    <source>
        <dbReference type="SAM" id="Phobius"/>
    </source>
</evidence>
<dbReference type="Gene3D" id="3.40.1110.10">
    <property type="entry name" value="Calcium-transporting ATPase, cytoplasmic domain N"/>
    <property type="match status" value="1"/>
</dbReference>
<feature type="transmembrane region" description="Helical" evidence="25">
    <location>
        <begin position="1389"/>
        <end position="1412"/>
    </location>
</feature>
<feature type="transmembrane region" description="Helical" evidence="25">
    <location>
        <begin position="1457"/>
        <end position="1477"/>
    </location>
</feature>
<dbReference type="SUPFAM" id="SSF81653">
    <property type="entry name" value="Calcium ATPase, transduction domain A"/>
    <property type="match status" value="1"/>
</dbReference>
<keyword evidence="16" id="KW-0072">Autophagy</keyword>
<dbReference type="Gene3D" id="1.20.1110.10">
    <property type="entry name" value="Calcium-transporting ATPase, transmembrane domain"/>
    <property type="match status" value="1"/>
</dbReference>
<feature type="transmembrane region" description="Helical" evidence="25">
    <location>
        <begin position="1128"/>
        <end position="1152"/>
    </location>
</feature>
<keyword evidence="7" id="KW-0633">Potassium transport</keyword>
<dbReference type="NCBIfam" id="TIGR01494">
    <property type="entry name" value="ATPase_P-type"/>
    <property type="match status" value="2"/>
</dbReference>
<evidence type="ECO:0000256" key="9">
    <source>
        <dbReference type="ARBA" id="ARBA00022723"/>
    </source>
</evidence>
<dbReference type="SFLD" id="SFLDF00027">
    <property type="entry name" value="p-type_atpase"/>
    <property type="match status" value="1"/>
</dbReference>
<keyword evidence="5" id="KW-0813">Transport</keyword>
<gene>
    <name evidence="27" type="ORF">ED733_004056</name>
</gene>
<dbReference type="FunFam" id="3.40.1110.10:FF:000039">
    <property type="entry name" value="Sodium P-type ATPase"/>
    <property type="match status" value="1"/>
</dbReference>
<feature type="domain" description="Cation-transporting P-type ATPase N-terminal" evidence="26">
    <location>
        <begin position="26"/>
        <end position="99"/>
    </location>
</feature>
<dbReference type="Pfam" id="PF11700">
    <property type="entry name" value="ATG22"/>
    <property type="match status" value="1"/>
</dbReference>
<evidence type="ECO:0000256" key="4">
    <source>
        <dbReference type="ARBA" id="ARBA00006978"/>
    </source>
</evidence>
<dbReference type="InterPro" id="IPR001757">
    <property type="entry name" value="P_typ_ATPase"/>
</dbReference>
<evidence type="ECO:0000259" key="26">
    <source>
        <dbReference type="SMART" id="SM00831"/>
    </source>
</evidence>
<dbReference type="Proteomes" id="UP000317257">
    <property type="component" value="Unassembled WGS sequence"/>
</dbReference>
<feature type="transmembrane region" description="Helical" evidence="25">
    <location>
        <begin position="997"/>
        <end position="1022"/>
    </location>
</feature>
<dbReference type="InterPro" id="IPR044492">
    <property type="entry name" value="P_typ_ATPase_HD_dom"/>
</dbReference>
<dbReference type="FunFam" id="3.40.50.1000:FF:000047">
    <property type="entry name" value="Sodium P-type ATPase"/>
    <property type="match status" value="1"/>
</dbReference>
<dbReference type="InterPro" id="IPR008250">
    <property type="entry name" value="ATPase_P-typ_transduc_dom_A_sf"/>
</dbReference>
<evidence type="ECO:0000256" key="17">
    <source>
        <dbReference type="ARBA" id="ARBA00023053"/>
    </source>
</evidence>
<evidence type="ECO:0000256" key="19">
    <source>
        <dbReference type="ARBA" id="ARBA00023136"/>
    </source>
</evidence>
<accession>A0A5C6G7A1</accession>
<feature type="transmembrane region" description="Helical" evidence="25">
    <location>
        <begin position="1297"/>
        <end position="1317"/>
    </location>
</feature>
<evidence type="ECO:0000256" key="15">
    <source>
        <dbReference type="ARBA" id="ARBA00022989"/>
    </source>
</evidence>
<dbReference type="InterPro" id="IPR023214">
    <property type="entry name" value="HAD_sf"/>
</dbReference>
<keyword evidence="13" id="KW-0630">Potassium</keyword>
<evidence type="ECO:0000256" key="18">
    <source>
        <dbReference type="ARBA" id="ARBA00023065"/>
    </source>
</evidence>
<feature type="transmembrane region" description="Helical" evidence="25">
    <location>
        <begin position="1172"/>
        <end position="1192"/>
    </location>
</feature>
<keyword evidence="20" id="KW-0739">Sodium transport</keyword>
<evidence type="ECO:0000256" key="21">
    <source>
        <dbReference type="ARBA" id="ARBA00035017"/>
    </source>
</evidence>
<keyword evidence="6" id="KW-1003">Cell membrane</keyword>
<keyword evidence="19 25" id="KW-0472">Membrane</keyword>
<sequence>MQGNTANQDSLAGHVSGQCNKPLSRPAHGLSAQQVLDELQSNSSQGLTTAEAVERLAEYGPNQLQEKKGVQPVLILALAASFGIQAWIAGGILGGIIFVNIFIGFFQTLQAEKTIDSLRTLGFPTCNVYRDGDNINIETADVVPGDIVDLNTGDSVPADIRLIEAVNLEADEALLTGEAIPISKTPQLTFDDDTGPGDRLNVVYSSTTITKGRGRGVVFATGMFSEIGAIASALNSNGKLIIDEEDRPSTAISYVKQAVRMMRNWVGRFLGLTVGTPLQRKLSQLFVSLFCFAIVCAIIVLGANDFDTRKDVILYAVTTAVGTIPVSLLLVLTVTMAAGTKKMVERHVIVRNLQSLEALGGVTNICSDKTGTITQGRMVVRKAWIPGCGTYSVKTENEVFNPAAGEVAFTASQPKDISHTDEKQSSLQVINPHDEVGSKPALRWYLNTASLANLATLEKTEETAEGPSEWKARGAPTEIAIEVFASRFGWNRVQLSEGDKRQWQHVAEFPFDSDVKKMSVLFQSCQSLETHVFTKGAVERVLEICDRISFKDTVKPLTENVKSDILDNMTFLAGQGLRVLALANKPIDRQVSPSDFAHGSSPGREEFEHDLIFRGLIGIYDPPRTESLPSVRACQEAGIMVHMLTGDHPQTARAIAMEVGILPPEEKIHMLPADVSRTLMMTAQEFDSLSDSQTDDLPQLPLVVARCAPSTKVRMIEALHRRNRYVAMTGDGVNDSPSLKRADIGIAMGTGSDVAKESADIVLTDDNFASILNAVEEGRRIFDNIQKFILHVLAANIGFVVALLTGLAFKDNSGVSVFLLTPVEILWMLMATGAFCETGLGFERAVPDILSRPPQSLRYGVFTPEFLLDMMIYGALMACCTIGSFTVVVFGFDNGNLGIDCNNEYSASCESVFRARATSYTTMSWIFLIFAWQLIDFRRSLFDMPNGFKAWLAHFWSNKFLFFSVTIVFVVVLPTLYIPVINEVVFMHKGISWEWAVVFIAGAFGWYAAWRVILCFLILFLVPETEAKALTLEELDQGVLRVDEKAHELPGRRDMPEQSLAMPFADIDTKEARHHSSVGPDDLAVLQEVRPGHHVALAPTEERREVVTPALEEGDMPTTSKWEIRSWYLYYVGANGLALFNFGPTAFQNLLAQAAGDSGLLYFAGRERDVNSIVLLANGMSFAIQAALFLIIGAYADFGTGRRWVLLVWSIIAYAIGFAWLGVHDAEKWKIGVGLYVVGLIAYQLTLTYWTAAFPSLARNTAHIKESRVAYEKREISQQELDKRDEMERSRLSNVGFWVQSCGELVILAIIIAIMFGVRVDASPSNNNWGLSVLIAFATACWLALSVPWFLVEKKRPGMRIPPGKNIVTVGLWQLGEALTQIWHLKQSLIYLAGYFLLGDSLNTTVTVIATLQNQVVNYNTLTITYLLIVGIGTQALGIGGFWLIQKKFDLGAKTMFNAVMVFIILLDGWGMVGNWTDRFGFKNVWEVWLYQAYYGLVVCPWYSYSQIMISSVTPRGHEFLFFSVFNIIGKASSFIGPLISSAIIDATPGGQNNSAPFYFLFALSLLSAVGIWVFLDLEKSAREQEAFLVQEKERVYGEDSFASKEKLAAAA</sequence>
<comment type="catalytic activity">
    <reaction evidence="23">
        <text>K(+)(in) + ATP + H2O = K(+)(out) + ADP + phosphate + H(+)</text>
        <dbReference type="Rhea" id="RHEA:75815"/>
        <dbReference type="ChEBI" id="CHEBI:15377"/>
        <dbReference type="ChEBI" id="CHEBI:15378"/>
        <dbReference type="ChEBI" id="CHEBI:29103"/>
        <dbReference type="ChEBI" id="CHEBI:30616"/>
        <dbReference type="ChEBI" id="CHEBI:43474"/>
        <dbReference type="ChEBI" id="CHEBI:456216"/>
    </reaction>
</comment>
<evidence type="ECO:0000256" key="12">
    <source>
        <dbReference type="ARBA" id="ARBA00022842"/>
    </source>
</evidence>
<comment type="catalytic activity">
    <reaction evidence="24">
        <text>Na(+)(in) + ATP + H2O = Na(+)(out) + ADP + phosphate + H(+)</text>
        <dbReference type="Rhea" id="RHEA:14633"/>
        <dbReference type="ChEBI" id="CHEBI:15377"/>
        <dbReference type="ChEBI" id="CHEBI:15378"/>
        <dbReference type="ChEBI" id="CHEBI:29101"/>
        <dbReference type="ChEBI" id="CHEBI:30616"/>
        <dbReference type="ChEBI" id="CHEBI:43474"/>
        <dbReference type="ChEBI" id="CHEBI:456216"/>
        <dbReference type="EC" id="7.2.2.3"/>
    </reaction>
    <physiologicalReaction direction="left-to-right" evidence="24">
        <dbReference type="Rhea" id="RHEA:14634"/>
    </physiologicalReaction>
</comment>
<dbReference type="PANTHER" id="PTHR42861">
    <property type="entry name" value="CALCIUM-TRANSPORTING ATPASE"/>
    <property type="match status" value="1"/>
</dbReference>
<dbReference type="SUPFAM" id="SSF103473">
    <property type="entry name" value="MFS general substrate transporter"/>
    <property type="match status" value="1"/>
</dbReference>
<dbReference type="GO" id="GO:0008554">
    <property type="term" value="F:P-type sodium transporter activity"/>
    <property type="evidence" value="ECO:0007669"/>
    <property type="project" value="UniProtKB-EC"/>
</dbReference>
<dbReference type="InterPro" id="IPR023298">
    <property type="entry name" value="ATPase_P-typ_TM_dom_sf"/>
</dbReference>
<dbReference type="GO" id="GO:0005524">
    <property type="term" value="F:ATP binding"/>
    <property type="evidence" value="ECO:0007669"/>
    <property type="project" value="UniProtKB-KW"/>
</dbReference>
<dbReference type="GO" id="GO:0005774">
    <property type="term" value="C:vacuolar membrane"/>
    <property type="evidence" value="ECO:0007669"/>
    <property type="project" value="UniProtKB-SubCell"/>
</dbReference>
<evidence type="ECO:0000256" key="24">
    <source>
        <dbReference type="ARBA" id="ARBA00049499"/>
    </source>
</evidence>
<reference evidence="28" key="1">
    <citation type="submission" date="2018-12" db="EMBL/GenBank/DDBJ databases">
        <title>The complete genome of Metarhizium rileyi, a key fungal pathogen of Lepidoptera.</title>
        <authorList>
            <person name="Binneck E."/>
            <person name="Lastra C.C.L."/>
            <person name="Sosa-Gomez D.R."/>
        </authorList>
    </citation>
    <scope>NUCLEOTIDE SEQUENCE [LARGE SCALE GENOMIC DNA]</scope>
    <source>
        <strain evidence="28">Cep018-CH2</strain>
    </source>
</reference>
<comment type="similarity">
    <text evidence="21">Belongs to the cation transport ATPase (P-type) (TC 3.A.3) family. Type IID subfamily.</text>
</comment>
<dbReference type="InterPro" id="IPR006068">
    <property type="entry name" value="ATPase_P-typ_cation-transptr_C"/>
</dbReference>
<dbReference type="InterPro" id="IPR004014">
    <property type="entry name" value="ATPase_P-typ_cation-transptr_N"/>
</dbReference>
<dbReference type="SFLD" id="SFLDG00002">
    <property type="entry name" value="C1.7:_P-type_atpase_like"/>
    <property type="match status" value="1"/>
</dbReference>
<evidence type="ECO:0000256" key="13">
    <source>
        <dbReference type="ARBA" id="ARBA00022958"/>
    </source>
</evidence>
<organism evidence="27 28">
    <name type="scientific">Metarhizium rileyi (strain RCEF 4871)</name>
    <name type="common">Nomuraea rileyi</name>
    <dbReference type="NCBI Taxonomy" id="1649241"/>
    <lineage>
        <taxon>Eukaryota</taxon>
        <taxon>Fungi</taxon>
        <taxon>Dikarya</taxon>
        <taxon>Ascomycota</taxon>
        <taxon>Pezizomycotina</taxon>
        <taxon>Sordariomycetes</taxon>
        <taxon>Hypocreomycetidae</taxon>
        <taxon>Hypocreales</taxon>
        <taxon>Clavicipitaceae</taxon>
        <taxon>Metarhizium</taxon>
    </lineage>
</organism>
<keyword evidence="10" id="KW-0547">Nucleotide-binding</keyword>
<dbReference type="SFLD" id="SFLDS00003">
    <property type="entry name" value="Haloacid_Dehalogenase"/>
    <property type="match status" value="1"/>
</dbReference>
<dbReference type="Pfam" id="PF00689">
    <property type="entry name" value="Cation_ATPase_C"/>
    <property type="match status" value="1"/>
</dbReference>
<comment type="subcellular location">
    <subcellularLocation>
        <location evidence="3">Cell membrane</location>
        <topology evidence="3">Multi-pass membrane protein</topology>
    </subcellularLocation>
    <subcellularLocation>
        <location evidence="2">Vacuole membrane</location>
        <topology evidence="2">Multi-pass membrane protein</topology>
    </subcellularLocation>
</comment>
<feature type="transmembrane region" description="Helical" evidence="25">
    <location>
        <begin position="1204"/>
        <end position="1223"/>
    </location>
</feature>
<dbReference type="InterPro" id="IPR024671">
    <property type="entry name" value="Atg22-like"/>
</dbReference>
<dbReference type="EC" id="7.2.2.3" evidence="22"/>
<feature type="transmembrane region" description="Helical" evidence="25">
    <location>
        <begin position="1424"/>
        <end position="1445"/>
    </location>
</feature>
<dbReference type="PROSITE" id="PS00154">
    <property type="entry name" value="ATPASE_E1_E2"/>
    <property type="match status" value="1"/>
</dbReference>
<proteinExistence type="inferred from homology"/>
<dbReference type="PRINTS" id="PR00119">
    <property type="entry name" value="CATATPASE"/>
</dbReference>
<evidence type="ECO:0000256" key="20">
    <source>
        <dbReference type="ARBA" id="ARBA00023201"/>
    </source>
</evidence>
<dbReference type="InterPro" id="IPR036259">
    <property type="entry name" value="MFS_trans_sf"/>
</dbReference>
<dbReference type="GO" id="GO:0006914">
    <property type="term" value="P:autophagy"/>
    <property type="evidence" value="ECO:0007669"/>
    <property type="project" value="UniProtKB-KW"/>
</dbReference>
<dbReference type="Pfam" id="PF00690">
    <property type="entry name" value="Cation_ATPase_N"/>
    <property type="match status" value="1"/>
</dbReference>
<dbReference type="SUPFAM" id="SSF81660">
    <property type="entry name" value="Metal cation-transporting ATPase, ATP-binding domain N"/>
    <property type="match status" value="1"/>
</dbReference>
<evidence type="ECO:0000256" key="3">
    <source>
        <dbReference type="ARBA" id="ARBA00004651"/>
    </source>
</evidence>
<dbReference type="Pfam" id="PF00122">
    <property type="entry name" value="E1-E2_ATPase"/>
    <property type="match status" value="1"/>
</dbReference>
<feature type="transmembrane region" description="Helical" evidence="25">
    <location>
        <begin position="1557"/>
        <end position="1576"/>
    </location>
</feature>
<dbReference type="GO" id="GO:0006813">
    <property type="term" value="P:potassium ion transport"/>
    <property type="evidence" value="ECO:0007669"/>
    <property type="project" value="UniProtKB-KW"/>
</dbReference>
<keyword evidence="18" id="KW-0406">Ion transport</keyword>
<keyword evidence="8 25" id="KW-0812">Transmembrane</keyword>
<evidence type="ECO:0000256" key="23">
    <source>
        <dbReference type="ARBA" id="ARBA00048599"/>
    </source>
</evidence>
<dbReference type="GO" id="GO:0016887">
    <property type="term" value="F:ATP hydrolysis activity"/>
    <property type="evidence" value="ECO:0007669"/>
    <property type="project" value="InterPro"/>
</dbReference>
<dbReference type="NCBIfam" id="TIGR01523">
    <property type="entry name" value="ATPase-IID_K-Na"/>
    <property type="match status" value="1"/>
</dbReference>
<keyword evidence="14" id="KW-1278">Translocase</keyword>
<keyword evidence="11" id="KW-0067">ATP-binding</keyword>
<dbReference type="InterPro" id="IPR059000">
    <property type="entry name" value="ATPase_P-type_domA"/>
</dbReference>
<feature type="transmembrane region" description="Helical" evidence="25">
    <location>
        <begin position="285"/>
        <end position="306"/>
    </location>
</feature>
<keyword evidence="17" id="KW-0915">Sodium</keyword>
<dbReference type="SUPFAM" id="SSF56784">
    <property type="entry name" value="HAD-like"/>
    <property type="match status" value="1"/>
</dbReference>
<evidence type="ECO:0000256" key="7">
    <source>
        <dbReference type="ARBA" id="ARBA00022538"/>
    </source>
</evidence>
<dbReference type="Pfam" id="PF13246">
    <property type="entry name" value="Cation_ATPase"/>
    <property type="match status" value="1"/>
</dbReference>
<dbReference type="InterPro" id="IPR018303">
    <property type="entry name" value="ATPase_P-typ_P_site"/>
</dbReference>
<dbReference type="EMBL" id="SBHS01000022">
    <property type="protein sequence ID" value="TWU72977.1"/>
    <property type="molecule type" value="Genomic_DNA"/>
</dbReference>
<dbReference type="InterPro" id="IPR036412">
    <property type="entry name" value="HAD-like_sf"/>
</dbReference>
<feature type="transmembrane region" description="Helical" evidence="25">
    <location>
        <begin position="788"/>
        <end position="809"/>
    </location>
</feature>
<dbReference type="Gene3D" id="1.20.1250.20">
    <property type="entry name" value="MFS general substrate transporter like domains"/>
    <property type="match status" value="1"/>
</dbReference>
<evidence type="ECO:0000256" key="10">
    <source>
        <dbReference type="ARBA" id="ARBA00022741"/>
    </source>
</evidence>
<protein>
    <recommendedName>
        <fullName evidence="22">P-type Na(+) transporter</fullName>
        <ecNumber evidence="22">7.2.2.3</ecNumber>
    </recommendedName>
</protein>
<dbReference type="Pfam" id="PF08282">
    <property type="entry name" value="Hydrolase_3"/>
    <property type="match status" value="1"/>
</dbReference>
<feature type="transmembrane region" description="Helical" evidence="25">
    <location>
        <begin position="1329"/>
        <end position="1352"/>
    </location>
</feature>
<evidence type="ECO:0000256" key="22">
    <source>
        <dbReference type="ARBA" id="ARBA00035029"/>
    </source>
</evidence>
<feature type="transmembrane region" description="Helical" evidence="25">
    <location>
        <begin position="866"/>
        <end position="892"/>
    </location>
</feature>
<comment type="similarity">
    <text evidence="4">Belongs to the ATG22 family.</text>
</comment>
<feature type="transmembrane region" description="Helical" evidence="25">
    <location>
        <begin position="1489"/>
        <end position="1508"/>
    </location>
</feature>
<comment type="caution">
    <text evidence="27">The sequence shown here is derived from an EMBL/GenBank/DDBJ whole genome shotgun (WGS) entry which is preliminary data.</text>
</comment>
<dbReference type="Gene3D" id="2.70.150.10">
    <property type="entry name" value="Calcium-transporting ATPase, cytoplasmic transduction domain A"/>
    <property type="match status" value="1"/>
</dbReference>
<evidence type="ECO:0000256" key="8">
    <source>
        <dbReference type="ARBA" id="ARBA00022692"/>
    </source>
</evidence>
<keyword evidence="12" id="KW-0460">Magnesium</keyword>
<dbReference type="InterPro" id="IPR006414">
    <property type="entry name" value="P-type_ATPase_IID"/>
</dbReference>
<evidence type="ECO:0000256" key="16">
    <source>
        <dbReference type="ARBA" id="ARBA00023006"/>
    </source>
</evidence>
<dbReference type="FunFam" id="1.20.1110.10:FF:000015">
    <property type="entry name" value="Sodium ion P-type ATPase"/>
    <property type="match status" value="1"/>
</dbReference>
<evidence type="ECO:0000256" key="5">
    <source>
        <dbReference type="ARBA" id="ARBA00022448"/>
    </source>
</evidence>
<evidence type="ECO:0000256" key="2">
    <source>
        <dbReference type="ARBA" id="ARBA00004128"/>
    </source>
</evidence>
<feature type="transmembrane region" description="Helical" evidence="25">
    <location>
        <begin position="956"/>
        <end position="977"/>
    </location>
</feature>
<feature type="transmembrane region" description="Helical" evidence="25">
    <location>
        <begin position="1235"/>
        <end position="1258"/>
    </location>
</feature>